<evidence type="ECO:0000256" key="3">
    <source>
        <dbReference type="ARBA" id="ARBA00022946"/>
    </source>
</evidence>
<protein>
    <submittedName>
        <fullName evidence="7 9">ATP12-domain-containing protein</fullName>
    </submittedName>
</protein>
<keyword evidence="4" id="KW-0496">Mitochondrion</keyword>
<dbReference type="Proteomes" id="UP000504638">
    <property type="component" value="Unplaced"/>
</dbReference>
<dbReference type="InterPro" id="IPR042272">
    <property type="entry name" value="ATP12_ATP_synth-F1-assembly_N"/>
</dbReference>
<proteinExistence type="inferred from homology"/>
<evidence type="ECO:0000256" key="2">
    <source>
        <dbReference type="ARBA" id="ARBA00008231"/>
    </source>
</evidence>
<name>A0A6G1FUN3_9PEZI</name>
<dbReference type="Gene3D" id="3.30.2180.10">
    <property type="entry name" value="ATP12-like"/>
    <property type="match status" value="1"/>
</dbReference>
<dbReference type="PANTHER" id="PTHR21013">
    <property type="entry name" value="ATP SYNTHASE MITOCHONDRIAL F1 COMPLEX ASSEMBLY FACTOR 2/ATP12 PROTEIN, MITOCHONDRIAL PRECURSOR"/>
    <property type="match status" value="1"/>
</dbReference>
<evidence type="ECO:0000256" key="5">
    <source>
        <dbReference type="ARBA" id="ARBA00023186"/>
    </source>
</evidence>
<dbReference type="SUPFAM" id="SSF160909">
    <property type="entry name" value="ATP12-like"/>
    <property type="match status" value="1"/>
</dbReference>
<dbReference type="Pfam" id="PF07542">
    <property type="entry name" value="ATP12"/>
    <property type="match status" value="1"/>
</dbReference>
<reference evidence="7 9" key="1">
    <citation type="submission" date="2020-01" db="EMBL/GenBank/DDBJ databases">
        <authorList>
            <consortium name="DOE Joint Genome Institute"/>
            <person name="Haridas S."/>
            <person name="Albert R."/>
            <person name="Binder M."/>
            <person name="Bloem J."/>
            <person name="Labutti K."/>
            <person name="Salamov A."/>
            <person name="Andreopoulos B."/>
            <person name="Baker S.E."/>
            <person name="Barry K."/>
            <person name="Bills G."/>
            <person name="Bluhm B.H."/>
            <person name="Cannon C."/>
            <person name="Castanera R."/>
            <person name="Culley D.E."/>
            <person name="Daum C."/>
            <person name="Ezra D."/>
            <person name="Gonzalez J.B."/>
            <person name="Henrissat B."/>
            <person name="Kuo A."/>
            <person name="Liang C."/>
            <person name="Lipzen A."/>
            <person name="Lutzoni F."/>
            <person name="Magnuson J."/>
            <person name="Mondo S."/>
            <person name="Nolan M."/>
            <person name="Ohm R."/>
            <person name="Pangilinan J."/>
            <person name="Park H.-J."/>
            <person name="Ramirez L."/>
            <person name="Alfaro M."/>
            <person name="Sun H."/>
            <person name="Tritt A."/>
            <person name="Yoshinaga Y."/>
            <person name="Zwiers L.-H."/>
            <person name="Turgeon B.G."/>
            <person name="Goodwin S.B."/>
            <person name="Spatafora J.W."/>
            <person name="Crous P.W."/>
            <person name="Grigoriev I.V."/>
        </authorList>
    </citation>
    <scope>NUCLEOTIDE SEQUENCE</scope>
    <source>
        <strain evidence="7 9">CBS 781.70</strain>
    </source>
</reference>
<evidence type="ECO:0000313" key="9">
    <source>
        <dbReference type="RefSeq" id="XP_033531148.1"/>
    </source>
</evidence>
<evidence type="ECO:0000256" key="4">
    <source>
        <dbReference type="ARBA" id="ARBA00023128"/>
    </source>
</evidence>
<dbReference type="AlphaFoldDB" id="A0A6G1FUN3"/>
<dbReference type="Gene3D" id="1.10.3580.10">
    <property type="entry name" value="ATP12 ATPase"/>
    <property type="match status" value="1"/>
</dbReference>
<accession>A0A6G1FUN3</accession>
<evidence type="ECO:0000256" key="1">
    <source>
        <dbReference type="ARBA" id="ARBA00004173"/>
    </source>
</evidence>
<comment type="similarity">
    <text evidence="2">Belongs to the ATP12 family.</text>
</comment>
<dbReference type="GO" id="GO:0005739">
    <property type="term" value="C:mitochondrion"/>
    <property type="evidence" value="ECO:0007669"/>
    <property type="project" value="UniProtKB-SubCell"/>
</dbReference>
<dbReference type="GO" id="GO:0033615">
    <property type="term" value="P:mitochondrial proton-transporting ATP synthase complex assembly"/>
    <property type="evidence" value="ECO:0007669"/>
    <property type="project" value="TreeGrafter"/>
</dbReference>
<dbReference type="InterPro" id="IPR011419">
    <property type="entry name" value="ATP12_ATP_synth-F1-assembly"/>
</dbReference>
<comment type="subcellular location">
    <subcellularLocation>
        <location evidence="1">Mitochondrion</location>
    </subcellularLocation>
</comment>
<dbReference type="RefSeq" id="XP_033531148.1">
    <property type="nucleotide sequence ID" value="XM_033682015.1"/>
</dbReference>
<keyword evidence="3" id="KW-0809">Transit peptide</keyword>
<organism evidence="7">
    <name type="scientific">Eremomyces bilateralis CBS 781.70</name>
    <dbReference type="NCBI Taxonomy" id="1392243"/>
    <lineage>
        <taxon>Eukaryota</taxon>
        <taxon>Fungi</taxon>
        <taxon>Dikarya</taxon>
        <taxon>Ascomycota</taxon>
        <taxon>Pezizomycotina</taxon>
        <taxon>Dothideomycetes</taxon>
        <taxon>Dothideomycetes incertae sedis</taxon>
        <taxon>Eremomycetales</taxon>
        <taxon>Eremomycetaceae</taxon>
        <taxon>Eremomyces</taxon>
    </lineage>
</organism>
<keyword evidence="8" id="KW-1185">Reference proteome</keyword>
<dbReference type="OrthoDB" id="5322896at2759"/>
<keyword evidence="5" id="KW-0143">Chaperone</keyword>
<dbReference type="EMBL" id="ML975172">
    <property type="protein sequence ID" value="KAF1809517.1"/>
    <property type="molecule type" value="Genomic_DNA"/>
</dbReference>
<dbReference type="PANTHER" id="PTHR21013:SF10">
    <property type="entry name" value="ATP SYNTHASE MITOCHONDRIAL F1 COMPLEX ASSEMBLY FACTOR 2"/>
    <property type="match status" value="1"/>
</dbReference>
<evidence type="ECO:0000256" key="6">
    <source>
        <dbReference type="SAM" id="MobiDB-lite"/>
    </source>
</evidence>
<sequence>MNPVRSITHRSGSLSRLAQIQQWRCLHSSDRWSATPISHLVAPVPPPEAPQATRTPAEERLDAKRKRAELLERGREARVNPAKPGTALQKRFWKTVSVKETNEGLQVMLDHRPVRTAKTRVVVVPHSKPQLATAIALEWDQLVSAQQALKHHYIPLTSLFSRAVDIQEADAQNLPKLRNDIVKMALGYLSTDTLLCWAPERSIHEPENADEKPRSLRSMQRQIAEPIVGYLTATVWPGIELKPTLEPDSILPIPQPTLTTEVIRGWVSGLPAFELAGLERGILASKSLLVAARLVAEWSQELGLAKGKAGRERFGIEEAAEAASVEVKWQTDNWGEVEDTHDVEKEDLRRQLGSVILLVNGSKGS</sequence>
<evidence type="ECO:0000313" key="7">
    <source>
        <dbReference type="EMBL" id="KAF1809517.1"/>
    </source>
</evidence>
<feature type="region of interest" description="Disordered" evidence="6">
    <location>
        <begin position="41"/>
        <end position="60"/>
    </location>
</feature>
<gene>
    <name evidence="7 9" type="ORF">P152DRAFT_484609</name>
</gene>
<dbReference type="InterPro" id="IPR023335">
    <property type="entry name" value="ATP12_ortho_dom_sf"/>
</dbReference>
<reference evidence="9" key="3">
    <citation type="submission" date="2025-04" db="UniProtKB">
        <authorList>
            <consortium name="RefSeq"/>
        </authorList>
    </citation>
    <scope>IDENTIFICATION</scope>
    <source>
        <strain evidence="9">CBS 781.70</strain>
    </source>
</reference>
<reference evidence="9" key="2">
    <citation type="submission" date="2020-04" db="EMBL/GenBank/DDBJ databases">
        <authorList>
            <consortium name="NCBI Genome Project"/>
        </authorList>
    </citation>
    <scope>NUCLEOTIDE SEQUENCE</scope>
    <source>
        <strain evidence="9">CBS 781.70</strain>
    </source>
</reference>
<dbReference type="GeneID" id="54422585"/>
<evidence type="ECO:0000313" key="8">
    <source>
        <dbReference type="Proteomes" id="UP000504638"/>
    </source>
</evidence>